<proteinExistence type="inferred from homology"/>
<name>A0A822YY31_NELNU</name>
<feature type="domain" description="FAS1" evidence="3">
    <location>
        <begin position="41"/>
        <end position="151"/>
    </location>
</feature>
<feature type="region of interest" description="Disordered" evidence="2">
    <location>
        <begin position="301"/>
        <end position="339"/>
    </location>
</feature>
<dbReference type="SUPFAM" id="SSF82153">
    <property type="entry name" value="FAS1 domain"/>
    <property type="match status" value="2"/>
</dbReference>
<dbReference type="InterPro" id="IPR052806">
    <property type="entry name" value="Fasciclin-like_AGP"/>
</dbReference>
<evidence type="ECO:0000256" key="2">
    <source>
        <dbReference type="SAM" id="MobiDB-lite"/>
    </source>
</evidence>
<dbReference type="Pfam" id="PF02469">
    <property type="entry name" value="Fasciclin"/>
    <property type="match status" value="1"/>
</dbReference>
<comment type="similarity">
    <text evidence="1">Belongs to the fasciclin-like AGP family.</text>
</comment>
<sequence length="458" mass="49475">MPPSSTSVSAATESIRNRGYSLFAGAMDAAVDLDGWNGTGTIFAPLDFAFSRAAARFKSGRAPTLPTTSRLLYHTSRKILLFEDLTTWPVGKALPTFSPGRCIFIYKNPLGQLCIANKNIPAGDYVRIRQPNLYVDENLAIHGVDGILDPSLAPKCRTVHDADDPTARGDSFLDDAVRVLRRRNYGVVATSIALRLPELTKLTAFTVFAPRDKNLFTLADGSRYDFRHHVVPRLLRLSDLERLPDGTKLETLVPGTEIEVRFNNGVVTVNGAKVNSVEVYRSESVVVIGISRPMQINDGISLADSPQKSQYSGEFSDALSGPGVSPRTADPPDFSDPEYQNSVIDSDDIGLAPMSEERVTYGDGSPDSAEFVVHTTAPASLSEDLENLVEVLGDTPSPSTFVPVSYSKSQCTPALSPVKFNGIVSALWDGLGVGEYYCPINPRRDSGGSDVAPSNLQS</sequence>
<evidence type="ECO:0000313" key="5">
    <source>
        <dbReference type="Proteomes" id="UP000607653"/>
    </source>
</evidence>
<protein>
    <recommendedName>
        <fullName evidence="3">FAS1 domain-containing protein</fullName>
    </recommendedName>
</protein>
<comment type="caution">
    <text evidence="4">The sequence shown here is derived from an EMBL/GenBank/DDBJ whole genome shotgun (WGS) entry which is preliminary data.</text>
</comment>
<accession>A0A822YY31</accession>
<dbReference type="AlphaFoldDB" id="A0A822YY31"/>
<organism evidence="4 5">
    <name type="scientific">Nelumbo nucifera</name>
    <name type="common">Sacred lotus</name>
    <dbReference type="NCBI Taxonomy" id="4432"/>
    <lineage>
        <taxon>Eukaryota</taxon>
        <taxon>Viridiplantae</taxon>
        <taxon>Streptophyta</taxon>
        <taxon>Embryophyta</taxon>
        <taxon>Tracheophyta</taxon>
        <taxon>Spermatophyta</taxon>
        <taxon>Magnoliopsida</taxon>
        <taxon>Proteales</taxon>
        <taxon>Nelumbonaceae</taxon>
        <taxon>Nelumbo</taxon>
    </lineage>
</organism>
<feature type="compositionally biased region" description="Polar residues" evidence="2">
    <location>
        <begin position="304"/>
        <end position="313"/>
    </location>
</feature>
<dbReference type="PANTHER" id="PTHR33985:SF20">
    <property type="entry name" value="FAS1 DOMAIN-CONTAINING PROTEIN"/>
    <property type="match status" value="1"/>
</dbReference>
<dbReference type="InterPro" id="IPR000782">
    <property type="entry name" value="FAS1_domain"/>
</dbReference>
<dbReference type="EMBL" id="DUZY01000004">
    <property type="protein sequence ID" value="DAD36411.1"/>
    <property type="molecule type" value="Genomic_DNA"/>
</dbReference>
<gene>
    <name evidence="4" type="ORF">HUJ06_007052</name>
</gene>
<dbReference type="Gene3D" id="2.30.180.10">
    <property type="entry name" value="FAS1 domain"/>
    <property type="match status" value="2"/>
</dbReference>
<feature type="domain" description="FAS1" evidence="3">
    <location>
        <begin position="206"/>
        <end position="297"/>
    </location>
</feature>
<evidence type="ECO:0000259" key="3">
    <source>
        <dbReference type="SMART" id="SM00554"/>
    </source>
</evidence>
<dbReference type="SMART" id="SM00554">
    <property type="entry name" value="FAS1"/>
    <property type="match status" value="2"/>
</dbReference>
<evidence type="ECO:0000313" key="4">
    <source>
        <dbReference type="EMBL" id="DAD36411.1"/>
    </source>
</evidence>
<evidence type="ECO:0000256" key="1">
    <source>
        <dbReference type="ARBA" id="ARBA00007843"/>
    </source>
</evidence>
<keyword evidence="5" id="KW-1185">Reference proteome</keyword>
<dbReference type="InterPro" id="IPR036378">
    <property type="entry name" value="FAS1_dom_sf"/>
</dbReference>
<dbReference type="Proteomes" id="UP000607653">
    <property type="component" value="Unassembled WGS sequence"/>
</dbReference>
<dbReference type="PANTHER" id="PTHR33985">
    <property type="entry name" value="OS02G0491300 PROTEIN-RELATED"/>
    <property type="match status" value="1"/>
</dbReference>
<reference evidence="4 5" key="1">
    <citation type="journal article" date="2020" name="Mol. Biol. Evol.">
        <title>Distinct Expression and Methylation Patterns for Genes with Different Fates following a Single Whole-Genome Duplication in Flowering Plants.</title>
        <authorList>
            <person name="Shi T."/>
            <person name="Rahmani R.S."/>
            <person name="Gugger P.F."/>
            <person name="Wang M."/>
            <person name="Li H."/>
            <person name="Zhang Y."/>
            <person name="Li Z."/>
            <person name="Wang Q."/>
            <person name="Van de Peer Y."/>
            <person name="Marchal K."/>
            <person name="Chen J."/>
        </authorList>
    </citation>
    <scope>NUCLEOTIDE SEQUENCE [LARGE SCALE GENOMIC DNA]</scope>
    <source>
        <tissue evidence="4">Leaf</tissue>
    </source>
</reference>